<evidence type="ECO:0000313" key="2">
    <source>
        <dbReference type="EMBL" id="ABO49432.1"/>
    </source>
</evidence>
<dbReference type="SMART" id="SM00748">
    <property type="entry name" value="HEPN"/>
    <property type="match status" value="1"/>
</dbReference>
<dbReference type="RefSeq" id="WP_011877261.1">
    <property type="nucleotide sequence ID" value="NC_009253.1"/>
</dbReference>
<dbReference type="Gene3D" id="1.20.120.330">
    <property type="entry name" value="Nucleotidyltransferases domain 2"/>
    <property type="match status" value="1"/>
</dbReference>
<evidence type="ECO:0000259" key="1">
    <source>
        <dbReference type="PROSITE" id="PS50910"/>
    </source>
</evidence>
<dbReference type="InterPro" id="IPR007842">
    <property type="entry name" value="HEPN_dom"/>
</dbReference>
<dbReference type="Proteomes" id="UP000001556">
    <property type="component" value="Chromosome"/>
</dbReference>
<dbReference type="Pfam" id="PF05168">
    <property type="entry name" value="HEPN"/>
    <property type="match status" value="1"/>
</dbReference>
<reference evidence="2 3" key="1">
    <citation type="submission" date="2007-03" db="EMBL/GenBank/DDBJ databases">
        <title>Complete sequence of Desulfotomaculum reducens MI-1.</title>
        <authorList>
            <consortium name="US DOE Joint Genome Institute"/>
            <person name="Copeland A."/>
            <person name="Lucas S."/>
            <person name="Lapidus A."/>
            <person name="Barry K."/>
            <person name="Detter J.C."/>
            <person name="Glavina del Rio T."/>
            <person name="Hammon N."/>
            <person name="Israni S."/>
            <person name="Dalin E."/>
            <person name="Tice H."/>
            <person name="Pitluck S."/>
            <person name="Sims D."/>
            <person name="Brettin T."/>
            <person name="Bruce D."/>
            <person name="Han C."/>
            <person name="Tapia R."/>
            <person name="Schmutz J."/>
            <person name="Larimer F."/>
            <person name="Land M."/>
            <person name="Hauser L."/>
            <person name="Kyrpides N."/>
            <person name="Kim E."/>
            <person name="Tebo B.M."/>
            <person name="Richardson P."/>
        </authorList>
    </citation>
    <scope>NUCLEOTIDE SEQUENCE [LARGE SCALE GENOMIC DNA]</scope>
    <source>
        <strain evidence="2 3">MI-1</strain>
    </source>
</reference>
<protein>
    <submittedName>
        <fullName evidence="2">HEPN domain protein</fullName>
    </submittedName>
</protein>
<proteinExistence type="predicted"/>
<name>A4J2X9_DESRM</name>
<dbReference type="OrthoDB" id="9808176at2"/>
<gene>
    <name evidence="2" type="ordered locus">Dred_0896</name>
</gene>
<keyword evidence="3" id="KW-1185">Reference proteome</keyword>
<dbReference type="EMBL" id="CP000612">
    <property type="protein sequence ID" value="ABO49432.1"/>
    <property type="molecule type" value="Genomic_DNA"/>
</dbReference>
<accession>A4J2X9</accession>
<dbReference type="STRING" id="349161.Dred_0896"/>
<dbReference type="SUPFAM" id="SSF81593">
    <property type="entry name" value="Nucleotidyltransferase substrate binding subunit/domain"/>
    <property type="match status" value="1"/>
</dbReference>
<dbReference type="PROSITE" id="PS50910">
    <property type="entry name" value="HEPN"/>
    <property type="match status" value="1"/>
</dbReference>
<sequence length="129" mass="15212">MKEQTHYWVSESEEDIVTAKILVKSGRLLESVFFCHLALEKMLKAFIAERNNEMPPKSHNLLFLAKKSNLVKELDEETVDLIAEVQPFNIEGRYPEMRDKLYKSTTPDRFKAMVHRTEEKVKWLKEKLS</sequence>
<dbReference type="eggNOG" id="COG2250">
    <property type="taxonomic scope" value="Bacteria"/>
</dbReference>
<dbReference type="HOGENOM" id="CLU_123170_3_0_9"/>
<dbReference type="AlphaFoldDB" id="A4J2X9"/>
<feature type="domain" description="HEPN" evidence="1">
    <location>
        <begin position="9"/>
        <end position="127"/>
    </location>
</feature>
<organism evidence="2 3">
    <name type="scientific">Desulforamulus reducens (strain ATCC BAA-1160 / DSM 100696 / MI-1)</name>
    <name type="common">Desulfotomaculum reducens</name>
    <dbReference type="NCBI Taxonomy" id="349161"/>
    <lineage>
        <taxon>Bacteria</taxon>
        <taxon>Bacillati</taxon>
        <taxon>Bacillota</taxon>
        <taxon>Clostridia</taxon>
        <taxon>Eubacteriales</taxon>
        <taxon>Peptococcaceae</taxon>
        <taxon>Desulforamulus</taxon>
    </lineage>
</organism>
<dbReference type="KEGG" id="drm:Dred_0896"/>
<evidence type="ECO:0000313" key="3">
    <source>
        <dbReference type="Proteomes" id="UP000001556"/>
    </source>
</evidence>